<evidence type="ECO:0000256" key="2">
    <source>
        <dbReference type="PROSITE-ProRule" id="PRU00335"/>
    </source>
</evidence>
<dbReference type="RefSeq" id="WP_191190061.1">
    <property type="nucleotide sequence ID" value="NZ_JACWMY010000008.1"/>
</dbReference>
<dbReference type="InterPro" id="IPR001647">
    <property type="entry name" value="HTH_TetR"/>
</dbReference>
<feature type="domain" description="HTH tetR-type" evidence="3">
    <location>
        <begin position="1"/>
        <end position="61"/>
    </location>
</feature>
<dbReference type="Proteomes" id="UP000606600">
    <property type="component" value="Unassembled WGS sequence"/>
</dbReference>
<dbReference type="Gene3D" id="1.10.357.10">
    <property type="entry name" value="Tetracycline Repressor, domain 2"/>
    <property type="match status" value="1"/>
</dbReference>
<dbReference type="EMBL" id="JACWMY010000008">
    <property type="protein sequence ID" value="MBD1365402.1"/>
    <property type="molecule type" value="Genomic_DNA"/>
</dbReference>
<evidence type="ECO:0000313" key="4">
    <source>
        <dbReference type="EMBL" id="MBD1365402.1"/>
    </source>
</evidence>
<evidence type="ECO:0000256" key="1">
    <source>
        <dbReference type="ARBA" id="ARBA00023125"/>
    </source>
</evidence>
<accession>A0ABR7WVV2</accession>
<gene>
    <name evidence="4" type="ORF">IDJ77_16430</name>
</gene>
<evidence type="ECO:0000313" key="5">
    <source>
        <dbReference type="Proteomes" id="UP000606600"/>
    </source>
</evidence>
<dbReference type="PANTHER" id="PTHR30328:SF54">
    <property type="entry name" value="HTH-TYPE TRANSCRIPTIONAL REPRESSOR SCO4008"/>
    <property type="match status" value="1"/>
</dbReference>
<dbReference type="InterPro" id="IPR050109">
    <property type="entry name" value="HTH-type_TetR-like_transc_reg"/>
</dbReference>
<dbReference type="PANTHER" id="PTHR30328">
    <property type="entry name" value="TRANSCRIPTIONAL REPRESSOR"/>
    <property type="match status" value="1"/>
</dbReference>
<comment type="caution">
    <text evidence="4">The sequence shown here is derived from an EMBL/GenBank/DDBJ whole genome shotgun (WGS) entry which is preliminary data.</text>
</comment>
<protein>
    <submittedName>
        <fullName evidence="4">TetR/AcrR family transcriptional regulator</fullName>
    </submittedName>
</protein>
<keyword evidence="5" id="KW-1185">Reference proteome</keyword>
<feature type="DNA-binding region" description="H-T-H motif" evidence="2">
    <location>
        <begin position="24"/>
        <end position="43"/>
    </location>
</feature>
<proteinExistence type="predicted"/>
<dbReference type="PROSITE" id="PS50977">
    <property type="entry name" value="HTH_TETR_2"/>
    <property type="match status" value="1"/>
</dbReference>
<sequence length="217" mass="24793">MDTSKKIADKAHNLFIRYGIRSTSMDDIASDLGISKKTVYQFYSNKDSLVEGLVDKATEEHIGRCNHLISKRSDAIIELYFLLVYIHELYDILTPAIIYDLEKNHELAYEKFKDHKALFVYQTLKTNIERGIKMGLYRNDFDIDIISKFFLESLSLISNPGVFAQTHHSGIKLTDELFACLISGIVTATGMEVVSAYKNQGSIMLLGNNKDRPFWDH</sequence>
<dbReference type="PRINTS" id="PR00455">
    <property type="entry name" value="HTHTETR"/>
</dbReference>
<organism evidence="4 5">
    <name type="scientific">Mucilaginibacter pankratovii</name>
    <dbReference type="NCBI Taxonomy" id="2772110"/>
    <lineage>
        <taxon>Bacteria</taxon>
        <taxon>Pseudomonadati</taxon>
        <taxon>Bacteroidota</taxon>
        <taxon>Sphingobacteriia</taxon>
        <taxon>Sphingobacteriales</taxon>
        <taxon>Sphingobacteriaceae</taxon>
        <taxon>Mucilaginibacter</taxon>
    </lineage>
</organism>
<dbReference type="Pfam" id="PF00440">
    <property type="entry name" value="TetR_N"/>
    <property type="match status" value="1"/>
</dbReference>
<name>A0ABR7WVV2_9SPHI</name>
<dbReference type="InterPro" id="IPR009057">
    <property type="entry name" value="Homeodomain-like_sf"/>
</dbReference>
<dbReference type="SUPFAM" id="SSF46689">
    <property type="entry name" value="Homeodomain-like"/>
    <property type="match status" value="1"/>
</dbReference>
<keyword evidence="1 2" id="KW-0238">DNA-binding</keyword>
<reference evidence="4 5" key="1">
    <citation type="submission" date="2020-09" db="EMBL/GenBank/DDBJ databases">
        <title>Novel species of Mucilaginibacter isolated from a glacier on the Tibetan Plateau.</title>
        <authorList>
            <person name="Liu Q."/>
            <person name="Xin Y.-H."/>
        </authorList>
    </citation>
    <scope>NUCLEOTIDE SEQUENCE [LARGE SCALE GENOMIC DNA]</scope>
    <source>
        <strain evidence="4 5">ZT4R22</strain>
    </source>
</reference>
<evidence type="ECO:0000259" key="3">
    <source>
        <dbReference type="PROSITE" id="PS50977"/>
    </source>
</evidence>